<dbReference type="HOGENOM" id="CLU_2010853_0_0_11"/>
<dbReference type="Proteomes" id="UP000007517">
    <property type="component" value="Chromosome"/>
</dbReference>
<dbReference type="EMBL" id="FO117623">
    <property type="protein sequence ID" value="CCG04993.1"/>
    <property type="molecule type" value="Genomic_DNA"/>
</dbReference>
<reference evidence="2 3" key="1">
    <citation type="journal article" date="2012" name="J. Bacteriol.">
        <title>Genome Sequence of Blastococcus saxobsidens DD2, a Stone-Inhabiting Bacterium.</title>
        <authorList>
            <person name="Chouaia B."/>
            <person name="Crotti E."/>
            <person name="Brusetti L."/>
            <person name="Daffonchio D."/>
            <person name="Essoussi I."/>
            <person name="Nouioui I."/>
            <person name="Sbissi I."/>
            <person name="Ghodhbane-Gtari F."/>
            <person name="Gtari M."/>
            <person name="Vacherie B."/>
            <person name="Barbe V."/>
            <person name="Medigue C."/>
            <person name="Gury J."/>
            <person name="Pujic P."/>
            <person name="Normand P."/>
        </authorList>
    </citation>
    <scope>NUCLEOTIDE SEQUENCE [LARGE SCALE GENOMIC DNA]</scope>
    <source>
        <strain evidence="2 3">DD2</strain>
    </source>
</reference>
<organism evidence="2 3">
    <name type="scientific">Blastococcus saxobsidens (strain DD2)</name>
    <dbReference type="NCBI Taxonomy" id="1146883"/>
    <lineage>
        <taxon>Bacteria</taxon>
        <taxon>Bacillati</taxon>
        <taxon>Actinomycetota</taxon>
        <taxon>Actinomycetes</taxon>
        <taxon>Geodermatophilales</taxon>
        <taxon>Geodermatophilaceae</taxon>
        <taxon>Blastococcus</taxon>
    </lineage>
</organism>
<proteinExistence type="predicted"/>
<name>H6RL26_BLASD</name>
<keyword evidence="3" id="KW-1185">Reference proteome</keyword>
<feature type="compositionally biased region" description="Polar residues" evidence="1">
    <location>
        <begin position="114"/>
        <end position="123"/>
    </location>
</feature>
<evidence type="ECO:0000313" key="2">
    <source>
        <dbReference type="EMBL" id="CCG04993.1"/>
    </source>
</evidence>
<dbReference type="AlphaFoldDB" id="H6RL26"/>
<protein>
    <submittedName>
        <fullName evidence="2">Uncharacterized protein</fullName>
    </submittedName>
</protein>
<dbReference type="KEGG" id="bsd:BLASA_4167"/>
<reference evidence="3" key="2">
    <citation type="submission" date="2012-02" db="EMBL/GenBank/DDBJ databases">
        <title>Complete genome sequence of Blastococcus saxobsidens strain DD2.</title>
        <authorList>
            <person name="Genoscope."/>
        </authorList>
    </citation>
    <scope>NUCLEOTIDE SEQUENCE [LARGE SCALE GENOMIC DNA]</scope>
    <source>
        <strain evidence="3">DD2</strain>
    </source>
</reference>
<accession>H6RL26</accession>
<feature type="region of interest" description="Disordered" evidence="1">
    <location>
        <begin position="85"/>
        <end position="123"/>
    </location>
</feature>
<evidence type="ECO:0000256" key="1">
    <source>
        <dbReference type="SAM" id="MobiDB-lite"/>
    </source>
</evidence>
<evidence type="ECO:0000313" key="3">
    <source>
        <dbReference type="Proteomes" id="UP000007517"/>
    </source>
</evidence>
<gene>
    <name evidence="2" type="ordered locus">BLASA_4167</name>
</gene>
<sequence>MLQPDIAHNLGRWTARLGDLAATPRQTIKTLRRRYLTVPAPADPARPPVPLAPAPALALGRSADCRTRPVTRASGPRRLISVILTAHDRRLGNPSPWPRTPTHQEQDQRPPGGPTTSESVDPG</sequence>